<feature type="repeat" description="WD" evidence="3">
    <location>
        <begin position="912"/>
        <end position="953"/>
    </location>
</feature>
<evidence type="ECO:0000256" key="2">
    <source>
        <dbReference type="ARBA" id="ARBA00022737"/>
    </source>
</evidence>
<feature type="repeat" description="WD" evidence="3">
    <location>
        <begin position="995"/>
        <end position="1036"/>
    </location>
</feature>
<keyword evidence="2" id="KW-0677">Repeat</keyword>
<dbReference type="SMART" id="SM00320">
    <property type="entry name" value="WD40"/>
    <property type="match status" value="12"/>
</dbReference>
<evidence type="ECO:0000256" key="3">
    <source>
        <dbReference type="PROSITE-ProRule" id="PRU00221"/>
    </source>
</evidence>
<reference evidence="5 6" key="1">
    <citation type="journal article" date="2018" name="IMA Fungus">
        <title>IMA Genome-F 9: Draft genome sequence of Annulohypoxylon stygium, Aspergillus mulundensis, Berkeleyomyces basicola (syn. Thielaviopsis basicola), Ceratocystis smalleyi, two Cercospora beticola strains, Coleophoma cylindrospora, Fusarium fracticaudum, Phialophora cf. hyalina, and Morchella septimelata.</title>
        <authorList>
            <person name="Wingfield B.D."/>
            <person name="Bills G.F."/>
            <person name="Dong Y."/>
            <person name="Huang W."/>
            <person name="Nel W.J."/>
            <person name="Swalarsk-Parry B.S."/>
            <person name="Vaghefi N."/>
            <person name="Wilken P.M."/>
            <person name="An Z."/>
            <person name="de Beer Z.W."/>
            <person name="De Vos L."/>
            <person name="Chen L."/>
            <person name="Duong T.A."/>
            <person name="Gao Y."/>
            <person name="Hammerbacher A."/>
            <person name="Kikkert J.R."/>
            <person name="Li Y."/>
            <person name="Li H."/>
            <person name="Li K."/>
            <person name="Li Q."/>
            <person name="Liu X."/>
            <person name="Ma X."/>
            <person name="Naidoo K."/>
            <person name="Pethybridge S.J."/>
            <person name="Sun J."/>
            <person name="Steenkamp E.T."/>
            <person name="van der Nest M.A."/>
            <person name="van Wyk S."/>
            <person name="Wingfield M.J."/>
            <person name="Xiong C."/>
            <person name="Yue Q."/>
            <person name="Zhang X."/>
        </authorList>
    </citation>
    <scope>NUCLEOTIDE SEQUENCE [LARGE SCALE GENOMIC DNA]</scope>
    <source>
        <strain evidence="5 6">BP6252</strain>
    </source>
</reference>
<dbReference type="FunFam" id="3.40.50.300:FF:001638">
    <property type="entry name" value="NACHT and WD40 domain protein"/>
    <property type="match status" value="1"/>
</dbReference>
<dbReference type="PROSITE" id="PS50294">
    <property type="entry name" value="WD_REPEATS_REGION"/>
    <property type="match status" value="11"/>
</dbReference>
<feature type="repeat" description="WD" evidence="3">
    <location>
        <begin position="1132"/>
        <end position="1173"/>
    </location>
</feature>
<dbReference type="PANTHER" id="PTHR19879">
    <property type="entry name" value="TRANSCRIPTION INITIATION FACTOR TFIID"/>
    <property type="match status" value="1"/>
</dbReference>
<dbReference type="Pfam" id="PF24883">
    <property type="entry name" value="NPHP3_N"/>
    <property type="match status" value="1"/>
</dbReference>
<dbReference type="PRINTS" id="PR00320">
    <property type="entry name" value="GPROTEINBRPT"/>
</dbReference>
<dbReference type="SUPFAM" id="SSF50978">
    <property type="entry name" value="WD40 repeat-like"/>
    <property type="match status" value="2"/>
</dbReference>
<evidence type="ECO:0000256" key="1">
    <source>
        <dbReference type="ARBA" id="ARBA00022574"/>
    </source>
</evidence>
<feature type="repeat" description="WD" evidence="3">
    <location>
        <begin position="1079"/>
        <end position="1120"/>
    </location>
</feature>
<dbReference type="EMBL" id="PDLM01000017">
    <property type="protein sequence ID" value="RDW58852.1"/>
    <property type="molecule type" value="Genomic_DNA"/>
</dbReference>
<feature type="repeat" description="WD" evidence="3">
    <location>
        <begin position="1037"/>
        <end position="1078"/>
    </location>
</feature>
<dbReference type="InterPro" id="IPR019775">
    <property type="entry name" value="WD40_repeat_CS"/>
</dbReference>
<feature type="repeat" description="WD" evidence="3">
    <location>
        <begin position="870"/>
        <end position="911"/>
    </location>
</feature>
<feature type="repeat" description="WD" evidence="3">
    <location>
        <begin position="1216"/>
        <end position="1257"/>
    </location>
</feature>
<dbReference type="STRING" id="1849047.A0A3D8QAH7"/>
<dbReference type="InterPro" id="IPR036322">
    <property type="entry name" value="WD40_repeat_dom_sf"/>
</dbReference>
<dbReference type="InterPro" id="IPR056884">
    <property type="entry name" value="NPHP3-like_N"/>
</dbReference>
<name>A0A3D8QAH7_9HELO</name>
<dbReference type="PANTHER" id="PTHR19879:SF9">
    <property type="entry name" value="TRANSCRIPTION INITIATION FACTOR TFIID SUBUNIT 5"/>
    <property type="match status" value="1"/>
</dbReference>
<dbReference type="Pfam" id="PF06985">
    <property type="entry name" value="HET"/>
    <property type="match status" value="1"/>
</dbReference>
<feature type="repeat" description="WD" evidence="3">
    <location>
        <begin position="828"/>
        <end position="869"/>
    </location>
</feature>
<dbReference type="SUPFAM" id="SSF52540">
    <property type="entry name" value="P-loop containing nucleoside triphosphate hydrolases"/>
    <property type="match status" value="1"/>
</dbReference>
<dbReference type="CDD" id="cd00200">
    <property type="entry name" value="WD40"/>
    <property type="match status" value="2"/>
</dbReference>
<evidence type="ECO:0000259" key="4">
    <source>
        <dbReference type="PROSITE" id="PS50837"/>
    </source>
</evidence>
<feature type="repeat" description="WD" evidence="3">
    <location>
        <begin position="1300"/>
        <end position="1341"/>
    </location>
</feature>
<dbReference type="InterPro" id="IPR020472">
    <property type="entry name" value="WD40_PAC1"/>
</dbReference>
<dbReference type="InterPro" id="IPR007111">
    <property type="entry name" value="NACHT_NTPase"/>
</dbReference>
<dbReference type="PROSITE" id="PS00678">
    <property type="entry name" value="WD_REPEATS_1"/>
    <property type="match status" value="9"/>
</dbReference>
<dbReference type="Pfam" id="PF00400">
    <property type="entry name" value="WD40"/>
    <property type="match status" value="11"/>
</dbReference>
<dbReference type="InterPro" id="IPR015943">
    <property type="entry name" value="WD40/YVTN_repeat-like_dom_sf"/>
</dbReference>
<dbReference type="Gene3D" id="2.130.10.10">
    <property type="entry name" value="YVTN repeat-like/Quinoprotein amine dehydrogenase"/>
    <property type="match status" value="6"/>
</dbReference>
<feature type="domain" description="NACHT" evidence="4">
    <location>
        <begin position="297"/>
        <end position="451"/>
    </location>
</feature>
<protein>
    <recommendedName>
        <fullName evidence="4">NACHT domain-containing protein</fullName>
    </recommendedName>
</protein>
<dbReference type="PROSITE" id="PS50837">
    <property type="entry name" value="NACHT"/>
    <property type="match status" value="1"/>
</dbReference>
<keyword evidence="6" id="KW-1185">Reference proteome</keyword>
<dbReference type="InterPro" id="IPR001680">
    <property type="entry name" value="WD40_rpt"/>
</dbReference>
<feature type="repeat" description="WD" evidence="3">
    <location>
        <begin position="1258"/>
        <end position="1299"/>
    </location>
</feature>
<dbReference type="PROSITE" id="PS50082">
    <property type="entry name" value="WD_REPEATS_2"/>
    <property type="match status" value="11"/>
</dbReference>
<dbReference type="InterPro" id="IPR027417">
    <property type="entry name" value="P-loop_NTPase"/>
</dbReference>
<proteinExistence type="predicted"/>
<dbReference type="InterPro" id="IPR010730">
    <property type="entry name" value="HET"/>
</dbReference>
<gene>
    <name evidence="5" type="ORF">BP6252_13328</name>
</gene>
<organism evidence="5 6">
    <name type="scientific">Coleophoma cylindrospora</name>
    <dbReference type="NCBI Taxonomy" id="1849047"/>
    <lineage>
        <taxon>Eukaryota</taxon>
        <taxon>Fungi</taxon>
        <taxon>Dikarya</taxon>
        <taxon>Ascomycota</taxon>
        <taxon>Pezizomycotina</taxon>
        <taxon>Leotiomycetes</taxon>
        <taxon>Helotiales</taxon>
        <taxon>Dermateaceae</taxon>
        <taxon>Coleophoma</taxon>
    </lineage>
</organism>
<dbReference type="Proteomes" id="UP000256645">
    <property type="component" value="Unassembled WGS sequence"/>
</dbReference>
<comment type="caution">
    <text evidence="5">The sequence shown here is derived from an EMBL/GenBank/DDBJ whole genome shotgun (WGS) entry which is preliminary data.</text>
</comment>
<dbReference type="Gene3D" id="3.40.50.300">
    <property type="entry name" value="P-loop containing nucleotide triphosphate hydrolases"/>
    <property type="match status" value="1"/>
</dbReference>
<accession>A0A3D8QAH7</accession>
<dbReference type="OrthoDB" id="538223at2759"/>
<sequence length="1448" mass="161491">MRLLEILPSGGFRLTETLPPHAIPQYAILSHTWGNDEVTFEDLVADTAKGKAGYEKIKFCGEQAARDGLHYFWVDSCCIKKSSDAELTESLNSMFRWYSRSEKCYVYLSDVSSKKRKRVAEETQGVQEQAFRESKWFTRGWTLQELLAPDSVEFFTQDKCRLGDKRSLEQQIHEITEIPISALRGASLSQFTTDQRFDWAKNRHTTREEDWAYSLLGIFEISMPVIYGERKANAVRRLKKEIDDYSKRKECVRHLYVTDPRADKIRIEETKGGLLADSYLWILENDDFKQWLNQQSRLLWIKGDPGKGKTMLLCGIINELQKSFAKTHLLSFFYCQVTDPRINNATAVLRGLLYLLIEQQPSLISHIQKQHDPVGKALFEDANAWIAVSKIFLDILQDPALKPTYLIIDALDECAVDQEKLLDFIVLGSSLSPYTKWLVSSRNWPLIEERLNKARSKSRLRLDLELNTKSVSAAVSTYIQHKVTQLAQEKGYDGETQEAVLHHLSSNANSTFLWVALVCQNLQKVKPWNVPSKLNDFPPGLESLYGRMMGQIEESDDAHLCKQILSTIAVVYQPITLRELASVADLPRNVTQKLQWLAEIISFCGSFLTTRRETVYFVHQSAKDYLLAKSFNEIFPYGIRETHHEIFSRSLEVMSKTLQRDIYSLGRPGYPIEDVQQQDADPLATCRYSCLYWVDHLCEYLDYIDGEVNLQAGGQIDLFVREKYLYWLEALSLLKAMSKGVLAMAKLDKLIQGGADAPELFQLVHDASRFIMYYKEGIEISPLQVYATGLVFTPLGSLVRRYFHKQEPNWFRIRPAIEDNWSHCLQTLGGHNDTVSSVAFSHDSTQIASASDDRTVKIWDASSGECQQTLKGHSGLVNSVAFSHDSIQIASASDDQTVKIWDVSSGECLQTLKGHSDRVNSVAFSHDSTLIASASDDQTVKIWETSSGESLKTLEGLYGEMRSVAFSHDSTQLVSAEGMCVVIWNLNSGDLPWVIGDHTKIVRSVAFSHDSTQIASASDDQTVKIWDVSSEECLKTLEGHYGELRSVAFSYDSTLLVSAGRDATVRIWDASSGECFQTLDEHCSPVLSVAISQDSSRIASASGDTTVKIWDVSGDEIFEASEGSSNDCSLAHESHGAGVTSVIFSHDSSRLASTSYDYTTKIWDSSSGACLQTLQDHHRAATSAAFSHDSTQLASSSGDKTVKIWDVTSGECLQTLKGHGEWIRSVAFSVDSKLLASASDDCTVRIWHANSGKCLRTLESHGERFNSVAFSSDSKLLASGSENGTVRTWDIESGENLMVLKGDSNEVSSVAFTPESSRLAAVSDGGMLRIWDTSSGDCLATLNVETTLYNISFDSTGSYLNTDVGILAIGASLASSIVSDGIECQIPQYHGVGLSSTREWITYNSENVLWLPSEYRPSYSAVWGNTIGIGVGSGKVWICSLSSIPERL</sequence>
<evidence type="ECO:0000313" key="5">
    <source>
        <dbReference type="EMBL" id="RDW58852.1"/>
    </source>
</evidence>
<feature type="repeat" description="WD" evidence="3">
    <location>
        <begin position="1174"/>
        <end position="1215"/>
    </location>
</feature>
<keyword evidence="1 3" id="KW-0853">WD repeat</keyword>
<evidence type="ECO:0000313" key="6">
    <source>
        <dbReference type="Proteomes" id="UP000256645"/>
    </source>
</evidence>